<dbReference type="Proteomes" id="UP000269352">
    <property type="component" value="Unassembled WGS sequence"/>
</dbReference>
<evidence type="ECO:0000313" key="3">
    <source>
        <dbReference type="Proteomes" id="UP000269352"/>
    </source>
</evidence>
<dbReference type="EMBL" id="BGZN01000015">
    <property type="protein sequence ID" value="GBR73627.1"/>
    <property type="molecule type" value="Genomic_DNA"/>
</dbReference>
<protein>
    <submittedName>
        <fullName evidence="2">Uncharacterized protein</fullName>
    </submittedName>
</protein>
<feature type="compositionally biased region" description="Basic and acidic residues" evidence="1">
    <location>
        <begin position="21"/>
        <end position="34"/>
    </location>
</feature>
<comment type="caution">
    <text evidence="2">The sequence shown here is derived from an EMBL/GenBank/DDBJ whole genome shotgun (WGS) entry which is preliminary data.</text>
</comment>
<evidence type="ECO:0000313" key="2">
    <source>
        <dbReference type="EMBL" id="GBR73627.1"/>
    </source>
</evidence>
<feature type="region of interest" description="Disordered" evidence="1">
    <location>
        <begin position="17"/>
        <end position="54"/>
    </location>
</feature>
<reference evidence="2 3" key="1">
    <citation type="journal article" date="2019" name="ISME J.">
        <title>Genome analyses of uncultured TG2/ZB3 bacteria in 'Margulisbacteria' specifically attached to ectosymbiotic spirochetes of protists in the termite gut.</title>
        <authorList>
            <person name="Utami Y.D."/>
            <person name="Kuwahara H."/>
            <person name="Igai K."/>
            <person name="Murakami T."/>
            <person name="Sugaya K."/>
            <person name="Morikawa T."/>
            <person name="Nagura Y."/>
            <person name="Yuki M."/>
            <person name="Deevong P."/>
            <person name="Inoue T."/>
            <person name="Kihara K."/>
            <person name="Lo N."/>
            <person name="Yamada A."/>
            <person name="Ohkuma M."/>
            <person name="Hongoh Y."/>
        </authorList>
    </citation>
    <scope>NUCLEOTIDE SEQUENCE [LARGE SCALE GENOMIC DNA]</scope>
    <source>
        <strain evidence="2">NkOx7-01</strain>
    </source>
</reference>
<proteinExistence type="predicted"/>
<name>A0A388TAG6_TERA1</name>
<keyword evidence="3" id="KW-1185">Reference proteome</keyword>
<dbReference type="AlphaFoldDB" id="A0A388TAG6"/>
<evidence type="ECO:0000256" key="1">
    <source>
        <dbReference type="SAM" id="MobiDB-lite"/>
    </source>
</evidence>
<organism evidence="2 3">
    <name type="scientific">Termititenax aidoneus</name>
    <dbReference type="NCBI Taxonomy" id="2218524"/>
    <lineage>
        <taxon>Bacteria</taxon>
        <taxon>Bacillati</taxon>
        <taxon>Candidatus Margulisiibacteriota</taxon>
        <taxon>Candidatus Termititenacia</taxon>
        <taxon>Candidatus Termititenacales</taxon>
        <taxon>Candidatus Termititenacaceae</taxon>
        <taxon>Candidatus Termititenax</taxon>
    </lineage>
</organism>
<accession>A0A388TAG6</accession>
<sequence length="545" mass="59602">MPQEKVIEDFFTSAAGAKADSAADGKTPADEAGRKNKAGKSGAAPAPPKDLLPPISNTAAAVLDTGAFFANSAEELRQHKSTRAAHQRLGRKPGELALTIFGEFVNSRDAAQVRRAACHTYLLLRQGSLKEAASQFKTIPDDLQEEIFFTLLDAESGYDLRSIRAALGQLARGARISAELKAKAAEILKDGRQGYLAELTANLRGSLRAVAEQLDNIALPSAKPVFKKMEKDLYRLKDAALRAAYAELEERFAAFSSLLAENQKLFLARQIGLKELAFYLDAAALALDNVCDSFYARLDAFNETRTAASSAARLDAFNETRTAASTGKSGAADFSLLKDAVLAEQAKRYSALAALLRREYEQSGGTLVLKLKSDAYFLVNAALSGLNAVPLSVLFCDLEAEAAPLNTPADLNFLDGCYEYSRQYKSGTAIAFDVIVRLIRQDAWTVSQWDKTKIDELRKLAEFCVQAKAALQDFARKLENIKEIKKMDITLLLFNAAARFLQDMGKALQSLNKTAAVQEVLAQRRFLLEDTRWLQNISLLCQYAG</sequence>
<gene>
    <name evidence="2" type="ORF">NO1_0969</name>
</gene>